<dbReference type="InterPro" id="IPR011990">
    <property type="entry name" value="TPR-like_helical_dom_sf"/>
</dbReference>
<sequence>MDEDNKYVLRQTCMKARRSLGKLKIDGYHILALSALRNRNHKKAHLVSDKIIKTAPGNHIGYRYKAVAFMGTGKIDENLIDLLDTSLAIKPDDNVDAINYQKLKLGGSIGGAAYSAATFKDFATFWKGTFSSSTVALKAAEIMLNAYMYAEAKRKLQEEAEDIADELFPGFASAINFQVRNFILGNEMAPLIETVYSDGNIRSFEVHSYQENEKGDRTIDFTFTDENGDLKRRRINF</sequence>
<dbReference type="AlphaFoldDB" id="A0A450WCJ1"/>
<accession>A0A450WCJ1</accession>
<evidence type="ECO:0000313" key="1">
    <source>
        <dbReference type="EMBL" id="VFK14786.1"/>
    </source>
</evidence>
<dbReference type="SUPFAM" id="SSF48452">
    <property type="entry name" value="TPR-like"/>
    <property type="match status" value="1"/>
</dbReference>
<name>A0A450WCJ1_9GAMM</name>
<reference evidence="1" key="1">
    <citation type="submission" date="2019-02" db="EMBL/GenBank/DDBJ databases">
        <authorList>
            <person name="Gruber-Vodicka R. H."/>
            <person name="Seah K. B. B."/>
        </authorList>
    </citation>
    <scope>NUCLEOTIDE SEQUENCE</scope>
    <source>
        <strain evidence="1">BECK_BY7</strain>
    </source>
</reference>
<dbReference type="EMBL" id="CAADFN010000011">
    <property type="protein sequence ID" value="VFK14786.1"/>
    <property type="molecule type" value="Genomic_DNA"/>
</dbReference>
<protein>
    <submittedName>
        <fullName evidence="1">Uncharacterized protein</fullName>
    </submittedName>
</protein>
<organism evidence="1">
    <name type="scientific">Candidatus Kentrum sp. LFY</name>
    <dbReference type="NCBI Taxonomy" id="2126342"/>
    <lineage>
        <taxon>Bacteria</taxon>
        <taxon>Pseudomonadati</taxon>
        <taxon>Pseudomonadota</taxon>
        <taxon>Gammaproteobacteria</taxon>
        <taxon>Candidatus Kentrum</taxon>
    </lineage>
</organism>
<gene>
    <name evidence="1" type="ORF">BECKLFY1418C_GA0070996_10114</name>
</gene>
<proteinExistence type="predicted"/>